<proteinExistence type="predicted"/>
<feature type="non-terminal residue" evidence="1">
    <location>
        <position position="1"/>
    </location>
</feature>
<sequence>FRKQWVAFCLMRAGSPAKRPAQAINGPLFTWAFAGAVFYRIKKSIFVTDVRTLGENHKKRLPIGSLLDAQPALILIGLRNVTDENQGLARSLSLGAKFNFHYCVKFSDFLSLICEMTIIKGKYAPALSDGSASDLRF</sequence>
<organism evidence="1 2">
    <name type="scientific">Pseudomonas hunanensis</name>
    <dbReference type="NCBI Taxonomy" id="1247546"/>
    <lineage>
        <taxon>Bacteria</taxon>
        <taxon>Pseudomonadati</taxon>
        <taxon>Pseudomonadota</taxon>
        <taxon>Gammaproteobacteria</taxon>
        <taxon>Pseudomonadales</taxon>
        <taxon>Pseudomonadaceae</taxon>
        <taxon>Pseudomonas</taxon>
    </lineage>
</organism>
<evidence type="ECO:0000313" key="2">
    <source>
        <dbReference type="Proteomes" id="UP000236285"/>
    </source>
</evidence>
<keyword evidence="2" id="KW-1185">Reference proteome</keyword>
<comment type="caution">
    <text evidence="1">The sequence shown here is derived from an EMBL/GenBank/DDBJ whole genome shotgun (WGS) entry which is preliminary data.</text>
</comment>
<accession>A0ACC9MXU0</accession>
<gene>
    <name evidence="1" type="ORF">CW309_25450</name>
</gene>
<protein>
    <submittedName>
        <fullName evidence="1">Uncharacterized protein</fullName>
    </submittedName>
</protein>
<reference evidence="1" key="1">
    <citation type="submission" date="2017-12" db="EMBL/GenBank/DDBJ databases">
        <title>High quality draft genome sequence of Pseudomonas hunanensis P11 isolated from the high-arsenic soil.</title>
        <authorList>
            <person name="Pan J."/>
        </authorList>
    </citation>
    <scope>NUCLEOTIDE SEQUENCE</scope>
    <source>
        <strain evidence="1">P11</strain>
    </source>
</reference>
<dbReference type="EMBL" id="PISL01000040">
    <property type="protein sequence ID" value="PKF23757.1"/>
    <property type="molecule type" value="Genomic_DNA"/>
</dbReference>
<dbReference type="Proteomes" id="UP000236285">
    <property type="component" value="Unassembled WGS sequence"/>
</dbReference>
<evidence type="ECO:0000313" key="1">
    <source>
        <dbReference type="EMBL" id="PKF23757.1"/>
    </source>
</evidence>
<name>A0ACC9MXU0_9PSED</name>